<name>A0A381NY15_9ZZZZ</name>
<organism evidence="2">
    <name type="scientific">marine metagenome</name>
    <dbReference type="NCBI Taxonomy" id="408172"/>
    <lineage>
        <taxon>unclassified sequences</taxon>
        <taxon>metagenomes</taxon>
        <taxon>ecological metagenomes</taxon>
    </lineage>
</organism>
<evidence type="ECO:0000256" key="1">
    <source>
        <dbReference type="SAM" id="Phobius"/>
    </source>
</evidence>
<sequence>MKILDTIAPRRGPKGRRRLRLMLTVQLTAKTTFYVSVVAGAIFVLVAFILFDKDRELKQIPSTRTSAEVIQQVQKYLKNTNVYAYGDRSRTLNCWVEFEEQEFNAEYLNRGSWRIDAFYDLVRYYWRVDDITFEVTRDPWLKTYNPTIAC</sequence>
<protein>
    <submittedName>
        <fullName evidence="2">Uncharacterized protein</fullName>
    </submittedName>
</protein>
<gene>
    <name evidence="2" type="ORF">METZ01_LOCUS12314</name>
</gene>
<dbReference type="EMBL" id="UINC01000679">
    <property type="protein sequence ID" value="SUZ59460.1"/>
    <property type="molecule type" value="Genomic_DNA"/>
</dbReference>
<evidence type="ECO:0000313" key="2">
    <source>
        <dbReference type="EMBL" id="SUZ59460.1"/>
    </source>
</evidence>
<keyword evidence="1" id="KW-0812">Transmembrane</keyword>
<feature type="transmembrane region" description="Helical" evidence="1">
    <location>
        <begin position="31"/>
        <end position="51"/>
    </location>
</feature>
<reference evidence="2" key="1">
    <citation type="submission" date="2018-05" db="EMBL/GenBank/DDBJ databases">
        <authorList>
            <person name="Lanie J.A."/>
            <person name="Ng W.-L."/>
            <person name="Kazmierczak K.M."/>
            <person name="Andrzejewski T.M."/>
            <person name="Davidsen T.M."/>
            <person name="Wayne K.J."/>
            <person name="Tettelin H."/>
            <person name="Glass J.I."/>
            <person name="Rusch D."/>
            <person name="Podicherti R."/>
            <person name="Tsui H.-C.T."/>
            <person name="Winkler M.E."/>
        </authorList>
    </citation>
    <scope>NUCLEOTIDE SEQUENCE</scope>
</reference>
<dbReference type="AlphaFoldDB" id="A0A381NY15"/>
<proteinExistence type="predicted"/>
<keyword evidence="1" id="KW-0472">Membrane</keyword>
<keyword evidence="1" id="KW-1133">Transmembrane helix</keyword>
<accession>A0A381NY15</accession>